<dbReference type="GO" id="GO:0055085">
    <property type="term" value="P:transmembrane transport"/>
    <property type="evidence" value="ECO:0007669"/>
    <property type="project" value="InterPro"/>
</dbReference>
<reference evidence="2 3" key="1">
    <citation type="submission" date="2017-06" db="EMBL/GenBank/DDBJ databases">
        <authorList>
            <person name="Kim H.J."/>
            <person name="Triplett B.A."/>
        </authorList>
    </citation>
    <scope>NUCLEOTIDE SEQUENCE [LARGE SCALE GENOMIC DNA]</scope>
    <source>
        <strain evidence="2 3">CGMCC 4.1858</strain>
    </source>
</reference>
<dbReference type="Proteomes" id="UP000198280">
    <property type="component" value="Unassembled WGS sequence"/>
</dbReference>
<keyword evidence="3" id="KW-1185">Reference proteome</keyword>
<proteinExistence type="predicted"/>
<keyword evidence="1" id="KW-1133">Transmembrane helix</keyword>
<organism evidence="2 3">
    <name type="scientific">Actinacidiphila glaucinigra</name>
    <dbReference type="NCBI Taxonomy" id="235986"/>
    <lineage>
        <taxon>Bacteria</taxon>
        <taxon>Bacillati</taxon>
        <taxon>Actinomycetota</taxon>
        <taxon>Actinomycetes</taxon>
        <taxon>Kitasatosporales</taxon>
        <taxon>Streptomycetaceae</taxon>
        <taxon>Actinacidiphila</taxon>
    </lineage>
</organism>
<dbReference type="RefSeq" id="WP_089227294.1">
    <property type="nucleotide sequence ID" value="NZ_FZOF01000022.1"/>
</dbReference>
<feature type="transmembrane region" description="Helical" evidence="1">
    <location>
        <begin position="34"/>
        <end position="52"/>
    </location>
</feature>
<keyword evidence="1" id="KW-0812">Transmembrane</keyword>
<name>A0A239M1L8_9ACTN</name>
<gene>
    <name evidence="2" type="ORF">SAMN05216252_12230</name>
</gene>
<dbReference type="OrthoDB" id="3871671at2"/>
<dbReference type="Pfam" id="PF04120">
    <property type="entry name" value="Iron_permease"/>
    <property type="match status" value="1"/>
</dbReference>
<evidence type="ECO:0000256" key="1">
    <source>
        <dbReference type="SAM" id="Phobius"/>
    </source>
</evidence>
<evidence type="ECO:0000313" key="2">
    <source>
        <dbReference type="EMBL" id="SNT35819.1"/>
    </source>
</evidence>
<feature type="transmembrane region" description="Helical" evidence="1">
    <location>
        <begin position="58"/>
        <end position="77"/>
    </location>
</feature>
<dbReference type="InterPro" id="IPR007251">
    <property type="entry name" value="Iron_permease_Fet4"/>
</dbReference>
<dbReference type="EMBL" id="FZOF01000022">
    <property type="protein sequence ID" value="SNT35819.1"/>
    <property type="molecule type" value="Genomic_DNA"/>
</dbReference>
<evidence type="ECO:0000313" key="3">
    <source>
        <dbReference type="Proteomes" id="UP000198280"/>
    </source>
</evidence>
<sequence>MAFRHPAERTEDEAGRGRFERLAEAASNFTASPLFYCVCLLLVAGFLVAHALGLPLKWQLFAADLMTAVTLLLLALLKNAERRAEHAVQRKLDAIAAALLEQGGSSHEARDALRAVIGLHKDA</sequence>
<protein>
    <submittedName>
        <fullName evidence="2">Low affinity Fe/Cu permease</fullName>
    </submittedName>
</protein>
<dbReference type="AlphaFoldDB" id="A0A239M1L8"/>
<accession>A0A239M1L8</accession>
<keyword evidence="1" id="KW-0472">Membrane</keyword>